<feature type="domain" description="EF-hand" evidence="1">
    <location>
        <begin position="15"/>
        <end position="50"/>
    </location>
</feature>
<dbReference type="SMART" id="SM00054">
    <property type="entry name" value="EFh"/>
    <property type="match status" value="2"/>
</dbReference>
<dbReference type="OMA" id="DYPEFIV"/>
<name>A0A8S1V7R7_PAROT</name>
<dbReference type="PROSITE" id="PS50222">
    <property type="entry name" value="EF_HAND_2"/>
    <property type="match status" value="2"/>
</dbReference>
<dbReference type="GO" id="GO:0005509">
    <property type="term" value="F:calcium ion binding"/>
    <property type="evidence" value="ECO:0007669"/>
    <property type="project" value="InterPro"/>
</dbReference>
<organism evidence="2 3">
    <name type="scientific">Paramecium octaurelia</name>
    <dbReference type="NCBI Taxonomy" id="43137"/>
    <lineage>
        <taxon>Eukaryota</taxon>
        <taxon>Sar</taxon>
        <taxon>Alveolata</taxon>
        <taxon>Ciliophora</taxon>
        <taxon>Intramacronucleata</taxon>
        <taxon>Oligohymenophorea</taxon>
        <taxon>Peniculida</taxon>
        <taxon>Parameciidae</taxon>
        <taxon>Paramecium</taxon>
    </lineage>
</organism>
<dbReference type="Proteomes" id="UP000683925">
    <property type="component" value="Unassembled WGS sequence"/>
</dbReference>
<dbReference type="InterPro" id="IPR018247">
    <property type="entry name" value="EF_Hand_1_Ca_BS"/>
</dbReference>
<comment type="caution">
    <text evidence="2">The sequence shown here is derived from an EMBL/GenBank/DDBJ whole genome shotgun (WGS) entry which is preliminary data.</text>
</comment>
<sequence length="96" mass="11333">MMEFKQVVVLRIKAQAEEKMNQILDTLDLNNSNLIDYSEFNMGAMRVENLVSTERIKQAFRILDINEDGFILKEELEEVMGFLETEIQEQFQMIKI</sequence>
<dbReference type="AlphaFoldDB" id="A0A8S1V7R7"/>
<dbReference type="OrthoDB" id="40902at2759"/>
<accession>A0A8S1V7R7</accession>
<evidence type="ECO:0000313" key="3">
    <source>
        <dbReference type="Proteomes" id="UP000683925"/>
    </source>
</evidence>
<gene>
    <name evidence="2" type="ORF">POCTA_138.1.T0600200</name>
</gene>
<dbReference type="Pfam" id="PF13202">
    <property type="entry name" value="EF-hand_5"/>
    <property type="match status" value="2"/>
</dbReference>
<dbReference type="InterPro" id="IPR002048">
    <property type="entry name" value="EF_hand_dom"/>
</dbReference>
<dbReference type="EMBL" id="CAJJDP010000059">
    <property type="protein sequence ID" value="CAD8172605.1"/>
    <property type="molecule type" value="Genomic_DNA"/>
</dbReference>
<feature type="domain" description="EF-hand" evidence="1">
    <location>
        <begin position="51"/>
        <end position="86"/>
    </location>
</feature>
<dbReference type="PROSITE" id="PS00018">
    <property type="entry name" value="EF_HAND_1"/>
    <property type="match status" value="1"/>
</dbReference>
<reference evidence="2" key="1">
    <citation type="submission" date="2021-01" db="EMBL/GenBank/DDBJ databases">
        <authorList>
            <consortium name="Genoscope - CEA"/>
            <person name="William W."/>
        </authorList>
    </citation>
    <scope>NUCLEOTIDE SEQUENCE</scope>
</reference>
<proteinExistence type="predicted"/>
<protein>
    <recommendedName>
        <fullName evidence="1">EF-hand domain-containing protein</fullName>
    </recommendedName>
</protein>
<keyword evidence="3" id="KW-1185">Reference proteome</keyword>
<evidence type="ECO:0000313" key="2">
    <source>
        <dbReference type="EMBL" id="CAD8172605.1"/>
    </source>
</evidence>
<evidence type="ECO:0000259" key="1">
    <source>
        <dbReference type="PROSITE" id="PS50222"/>
    </source>
</evidence>